<dbReference type="InterPro" id="IPR015510">
    <property type="entry name" value="PGRP"/>
</dbReference>
<dbReference type="PANTHER" id="PTHR11022:SF41">
    <property type="entry name" value="PEPTIDOGLYCAN-RECOGNITION PROTEIN LC-RELATED"/>
    <property type="match status" value="1"/>
</dbReference>
<keyword evidence="2" id="KW-0399">Innate immunity</keyword>
<comment type="similarity">
    <text evidence="1">Belongs to the N-acetylmuramoyl-L-alanine amidase 2 family.</text>
</comment>
<dbReference type="EMBL" id="GECU01028998">
    <property type="protein sequence ID" value="JAS78708.1"/>
    <property type="molecule type" value="Transcribed_RNA"/>
</dbReference>
<gene>
    <name evidence="7" type="ORF">g.17633</name>
</gene>
<proteinExistence type="inferred from homology"/>
<keyword evidence="4" id="KW-0812">Transmembrane</keyword>
<evidence type="ECO:0000256" key="4">
    <source>
        <dbReference type="SAM" id="Phobius"/>
    </source>
</evidence>
<dbReference type="Pfam" id="PF01510">
    <property type="entry name" value="Amidase_2"/>
    <property type="match status" value="1"/>
</dbReference>
<dbReference type="GO" id="GO:0008745">
    <property type="term" value="F:N-acetylmuramoyl-L-alanine amidase activity"/>
    <property type="evidence" value="ECO:0007669"/>
    <property type="project" value="InterPro"/>
</dbReference>
<evidence type="ECO:0008006" key="8">
    <source>
        <dbReference type="Google" id="ProtNLM"/>
    </source>
</evidence>
<dbReference type="CDD" id="cd06583">
    <property type="entry name" value="PGRP"/>
    <property type="match status" value="1"/>
</dbReference>
<dbReference type="GO" id="GO:0009253">
    <property type="term" value="P:peptidoglycan catabolic process"/>
    <property type="evidence" value="ECO:0007669"/>
    <property type="project" value="InterPro"/>
</dbReference>
<dbReference type="PANTHER" id="PTHR11022">
    <property type="entry name" value="PEPTIDOGLYCAN RECOGNITION PROTEIN"/>
    <property type="match status" value="1"/>
</dbReference>
<organism evidence="7">
    <name type="scientific">Homalodisca liturata</name>
    <dbReference type="NCBI Taxonomy" id="320908"/>
    <lineage>
        <taxon>Eukaryota</taxon>
        <taxon>Metazoa</taxon>
        <taxon>Ecdysozoa</taxon>
        <taxon>Arthropoda</taxon>
        <taxon>Hexapoda</taxon>
        <taxon>Insecta</taxon>
        <taxon>Pterygota</taxon>
        <taxon>Neoptera</taxon>
        <taxon>Paraneoptera</taxon>
        <taxon>Hemiptera</taxon>
        <taxon>Auchenorrhyncha</taxon>
        <taxon>Membracoidea</taxon>
        <taxon>Cicadellidae</taxon>
        <taxon>Cicadellinae</taxon>
        <taxon>Proconiini</taxon>
        <taxon>Homalodisca</taxon>
    </lineage>
</organism>
<dbReference type="SMART" id="SM00701">
    <property type="entry name" value="PGRP"/>
    <property type="match status" value="1"/>
</dbReference>
<name>A0A1B6HVK4_9HEMI</name>
<keyword evidence="4" id="KW-1133">Transmembrane helix</keyword>
<evidence type="ECO:0000259" key="5">
    <source>
        <dbReference type="SMART" id="SM00644"/>
    </source>
</evidence>
<keyword evidence="3" id="KW-0391">Immunity</keyword>
<dbReference type="AlphaFoldDB" id="A0A1B6HVK4"/>
<evidence type="ECO:0000259" key="6">
    <source>
        <dbReference type="SMART" id="SM00701"/>
    </source>
</evidence>
<dbReference type="InterPro" id="IPR006619">
    <property type="entry name" value="PGRP_domain_met/bac"/>
</dbReference>
<reference evidence="7" key="1">
    <citation type="submission" date="2015-11" db="EMBL/GenBank/DDBJ databases">
        <title>De novo transcriptome assembly of four potential Pierce s Disease insect vectors from Arizona vineyards.</title>
        <authorList>
            <person name="Tassone E.E."/>
        </authorList>
    </citation>
    <scope>NUCLEOTIDE SEQUENCE</scope>
</reference>
<evidence type="ECO:0000256" key="3">
    <source>
        <dbReference type="ARBA" id="ARBA00022859"/>
    </source>
</evidence>
<feature type="non-terminal residue" evidence="7">
    <location>
        <position position="1"/>
    </location>
</feature>
<keyword evidence="4" id="KW-0472">Membrane</keyword>
<dbReference type="FunFam" id="3.40.80.10:FF:000001">
    <property type="entry name" value="Peptidoglycan recognition protein 1"/>
    <property type="match status" value="1"/>
</dbReference>
<evidence type="ECO:0000256" key="2">
    <source>
        <dbReference type="ARBA" id="ARBA00022588"/>
    </source>
</evidence>
<sequence length="382" mass="43186">RAEEDVVTSVSGKVVSTVGHSRSDSESSLDDHRLLPVSHNTGGRNFHINNLYANSESLRVGTDYTVVVNSGREEIVPRLISYFGWERRNLGLYDTIFGLHHKWYFLIVTLVTISVLTCLVSGVVFSFNFLVLSDDKSPPPPTNLKESVSEEVVVLQKWVWYLLIAMVSLSCLNLVSTAMLAYDKFKKPNPRLSDYVDSVPRHLLIIAPRIMNRRSWNAAPPLGTLDVNRLPVKMVVVTHTETEPCSSPDLCREQINSLQRTHMGARDWLDIAYNFLIGEDGSVYIGRGWDFLGAHTKGHNVGNLGVALMGTFTHLEPTNEQMEALRKLIQLGVKMNKISDSYSLVCQCQLQVVDFPEVRLMEKLESWERFQRDLPVIRKSEV</sequence>
<evidence type="ECO:0000256" key="1">
    <source>
        <dbReference type="ARBA" id="ARBA00007553"/>
    </source>
</evidence>
<dbReference type="InterPro" id="IPR002502">
    <property type="entry name" value="Amidase_domain"/>
</dbReference>
<evidence type="ECO:0000313" key="7">
    <source>
        <dbReference type="EMBL" id="JAS78708.1"/>
    </source>
</evidence>
<feature type="domain" description="N-acetylmuramoyl-L-alanine amidase" evidence="5">
    <location>
        <begin position="222"/>
        <end position="357"/>
    </location>
</feature>
<dbReference type="InterPro" id="IPR036505">
    <property type="entry name" value="Amidase/PGRP_sf"/>
</dbReference>
<dbReference type="Gene3D" id="3.40.80.10">
    <property type="entry name" value="Peptidoglycan recognition protein-like"/>
    <property type="match status" value="1"/>
</dbReference>
<dbReference type="SMART" id="SM00644">
    <property type="entry name" value="Ami_2"/>
    <property type="match status" value="1"/>
</dbReference>
<accession>A0A1B6HVK4</accession>
<dbReference type="GO" id="GO:0008270">
    <property type="term" value="F:zinc ion binding"/>
    <property type="evidence" value="ECO:0007669"/>
    <property type="project" value="InterPro"/>
</dbReference>
<feature type="transmembrane region" description="Helical" evidence="4">
    <location>
        <begin position="158"/>
        <end position="182"/>
    </location>
</feature>
<dbReference type="GO" id="GO:0045087">
    <property type="term" value="P:innate immune response"/>
    <property type="evidence" value="ECO:0007669"/>
    <property type="project" value="UniProtKB-KW"/>
</dbReference>
<feature type="transmembrane region" description="Helical" evidence="4">
    <location>
        <begin position="103"/>
        <end position="131"/>
    </location>
</feature>
<feature type="domain" description="Peptidoglycan recognition protein family" evidence="6">
    <location>
        <begin position="208"/>
        <end position="351"/>
    </location>
</feature>
<protein>
    <recommendedName>
        <fullName evidence="8">Peptidoglycan recognition protein family domain-containing protein</fullName>
    </recommendedName>
</protein>
<dbReference type="SUPFAM" id="SSF55846">
    <property type="entry name" value="N-acetylmuramoyl-L-alanine amidase-like"/>
    <property type="match status" value="1"/>
</dbReference>